<dbReference type="RefSeq" id="WP_165449569.1">
    <property type="nucleotide sequence ID" value="NZ_SHKY01000001.1"/>
</dbReference>
<proteinExistence type="predicted"/>
<name>A0A4Q7ZQR2_9ACTN</name>
<sequence>MRRADLSGPVRSGTTGALAVMFASGQYRLPVPCALVAASSGAGAFSPPRPRA</sequence>
<comment type="caution">
    <text evidence="1">The sequence shown here is derived from an EMBL/GenBank/DDBJ whole genome shotgun (WGS) entry which is preliminary data.</text>
</comment>
<protein>
    <submittedName>
        <fullName evidence="1">Uncharacterized protein</fullName>
    </submittedName>
</protein>
<accession>A0A4Q7ZQR2</accession>
<keyword evidence="2" id="KW-1185">Reference proteome</keyword>
<evidence type="ECO:0000313" key="2">
    <source>
        <dbReference type="Proteomes" id="UP000292564"/>
    </source>
</evidence>
<dbReference type="AlphaFoldDB" id="A0A4Q7ZQR2"/>
<organism evidence="1 2">
    <name type="scientific">Krasilnikovia cinnamomea</name>
    <dbReference type="NCBI Taxonomy" id="349313"/>
    <lineage>
        <taxon>Bacteria</taxon>
        <taxon>Bacillati</taxon>
        <taxon>Actinomycetota</taxon>
        <taxon>Actinomycetes</taxon>
        <taxon>Micromonosporales</taxon>
        <taxon>Micromonosporaceae</taxon>
        <taxon>Krasilnikovia</taxon>
    </lineage>
</organism>
<gene>
    <name evidence="1" type="ORF">EV385_4767</name>
</gene>
<dbReference type="EMBL" id="SHKY01000001">
    <property type="protein sequence ID" value="RZU52883.1"/>
    <property type="molecule type" value="Genomic_DNA"/>
</dbReference>
<dbReference type="Proteomes" id="UP000292564">
    <property type="component" value="Unassembled WGS sequence"/>
</dbReference>
<evidence type="ECO:0000313" key="1">
    <source>
        <dbReference type="EMBL" id="RZU52883.1"/>
    </source>
</evidence>
<reference evidence="1 2" key="1">
    <citation type="submission" date="2019-02" db="EMBL/GenBank/DDBJ databases">
        <title>Sequencing the genomes of 1000 actinobacteria strains.</title>
        <authorList>
            <person name="Klenk H.-P."/>
        </authorList>
    </citation>
    <scope>NUCLEOTIDE SEQUENCE [LARGE SCALE GENOMIC DNA]</scope>
    <source>
        <strain evidence="1 2">DSM 45162</strain>
    </source>
</reference>